<accession>A0ABZ2ZFW0</accession>
<dbReference type="EMBL" id="CP151651">
    <property type="protein sequence ID" value="WZP07022.1"/>
    <property type="molecule type" value="Genomic_DNA"/>
</dbReference>
<proteinExistence type="predicted"/>
<evidence type="ECO:0000313" key="2">
    <source>
        <dbReference type="Proteomes" id="UP001472074"/>
    </source>
</evidence>
<gene>
    <name evidence="1" type="ORF">AADC60_23690</name>
</gene>
<sequence>MRERIDKLKENYPAETLTDREIRKLSRAITKKNIPANYNVLKYYDIDIKEIITGIQCPECSRFSMKRMLGTWKCSNCHTADKEAHIRTLHDYLLSISSSIKNQQFREFTHLSSSNIAKKLLTALKLPFSSSYKDRTYQLSADFFERLHFTGRK</sequence>
<dbReference type="RefSeq" id="WP_083390466.1">
    <property type="nucleotide sequence ID" value="NZ_CP151651.1"/>
</dbReference>
<dbReference type="Proteomes" id="UP001472074">
    <property type="component" value="Chromosome"/>
</dbReference>
<organism evidence="1 2">
    <name type="scientific">Cytobacillus pseudoceanisediminis</name>
    <dbReference type="NCBI Taxonomy" id="3051614"/>
    <lineage>
        <taxon>Bacteria</taxon>
        <taxon>Bacillati</taxon>
        <taxon>Bacillota</taxon>
        <taxon>Bacilli</taxon>
        <taxon>Bacillales</taxon>
        <taxon>Bacillaceae</taxon>
        <taxon>Cytobacillus</taxon>
    </lineage>
</organism>
<reference evidence="1 2" key="1">
    <citation type="submission" date="2024-04" db="EMBL/GenBank/DDBJ databases">
        <title>Screening of coral probiotics and analysis of their probiotic properties.</title>
        <authorList>
            <person name="Wang S."/>
        </authorList>
    </citation>
    <scope>NUCLEOTIDE SEQUENCE [LARGE SCALE GENOMIC DNA]</scope>
    <source>
        <strain evidence="1 2">GXU-Z9</strain>
    </source>
</reference>
<name>A0ABZ2ZFW0_9BACI</name>
<evidence type="ECO:0000313" key="1">
    <source>
        <dbReference type="EMBL" id="WZP07022.1"/>
    </source>
</evidence>
<evidence type="ECO:0008006" key="3">
    <source>
        <dbReference type="Google" id="ProtNLM"/>
    </source>
</evidence>
<protein>
    <recommendedName>
        <fullName evidence="3">Transposase-like zinc ribbon protein</fullName>
    </recommendedName>
</protein>
<keyword evidence="2" id="KW-1185">Reference proteome</keyword>